<comment type="subcellular location">
    <subcellularLocation>
        <location evidence="2">Cell inner membrane</location>
        <topology evidence="2">Multi-pass membrane protein</topology>
    </subcellularLocation>
</comment>
<gene>
    <name evidence="12" type="ORF">MNBD_GAMMA19-1628</name>
</gene>
<evidence type="ECO:0000256" key="2">
    <source>
        <dbReference type="ARBA" id="ARBA00004429"/>
    </source>
</evidence>
<dbReference type="Pfam" id="PF07219">
    <property type="entry name" value="HemY_N"/>
    <property type="match status" value="1"/>
</dbReference>
<organism evidence="12">
    <name type="scientific">hydrothermal vent metagenome</name>
    <dbReference type="NCBI Taxonomy" id="652676"/>
    <lineage>
        <taxon>unclassified sequences</taxon>
        <taxon>metagenomes</taxon>
        <taxon>ecological metagenomes</taxon>
    </lineage>
</organism>
<dbReference type="NCBIfam" id="TIGR00540">
    <property type="entry name" value="TPR_hemY_coli"/>
    <property type="match status" value="1"/>
</dbReference>
<feature type="transmembrane region" description="Helical" evidence="10">
    <location>
        <begin position="40"/>
        <end position="59"/>
    </location>
</feature>
<feature type="non-terminal residue" evidence="12">
    <location>
        <position position="362"/>
    </location>
</feature>
<dbReference type="Gene3D" id="1.25.40.10">
    <property type="entry name" value="Tetratricopeptide repeat domain"/>
    <property type="match status" value="1"/>
</dbReference>
<keyword evidence="6 10" id="KW-0812">Transmembrane</keyword>
<evidence type="ECO:0000256" key="10">
    <source>
        <dbReference type="SAM" id="Phobius"/>
    </source>
</evidence>
<dbReference type="InterPro" id="IPR011990">
    <property type="entry name" value="TPR-like_helical_dom_sf"/>
</dbReference>
<evidence type="ECO:0000259" key="11">
    <source>
        <dbReference type="Pfam" id="PF07219"/>
    </source>
</evidence>
<dbReference type="GO" id="GO:0006779">
    <property type="term" value="P:porphyrin-containing compound biosynthetic process"/>
    <property type="evidence" value="ECO:0007669"/>
    <property type="project" value="UniProtKB-KW"/>
</dbReference>
<comment type="pathway">
    <text evidence="3">Porphyrin-containing compound metabolism; protoheme biosynthesis.</text>
</comment>
<dbReference type="GO" id="GO:0005886">
    <property type="term" value="C:plasma membrane"/>
    <property type="evidence" value="ECO:0007669"/>
    <property type="project" value="UniProtKB-SubCell"/>
</dbReference>
<accession>A0A3B1A2X6</accession>
<reference evidence="12" key="1">
    <citation type="submission" date="2018-06" db="EMBL/GenBank/DDBJ databases">
        <authorList>
            <person name="Zhirakovskaya E."/>
        </authorList>
    </citation>
    <scope>NUCLEOTIDE SEQUENCE</scope>
</reference>
<name>A0A3B1A2X6_9ZZZZ</name>
<dbReference type="UniPathway" id="UPA00252"/>
<keyword evidence="7 10" id="KW-1133">Transmembrane helix</keyword>
<dbReference type="InterPro" id="IPR010817">
    <property type="entry name" value="HemY_N"/>
</dbReference>
<protein>
    <submittedName>
        <fullName evidence="12">Uncharacterized protein EC-HemY in Proteobacteria (Unrelated to HemY-type PPO in GramPositives)</fullName>
    </submittedName>
</protein>
<proteinExistence type="predicted"/>
<sequence length="362" mass="40913">MKLLFLFLATLFVAVIVAILAMEDPGYVLFAVGTWTVETTLALVVVVLVTGFALLYFLIRAGLKVFSVPRDLRHWKKQRREQKAMKLLTQGLIDLAEGRWQSAEKKVVKYAESSDASLLNYLAAARAAQAQGADQRRDHYLKLAHERHPSADIAVGLTQAELQLKQSQLEQCLATLRHLHQLAPKHVQVLKVLAGLYQRLEDWEHLLEIIPLLRKRKAMKTDIIDDLAQQAYLALLQKARSFADLSSVWSRIPSLVREKENILMMYVQRLLAMGESNLAEPLLRHALHRQFSEALLICYGKIESVEPSRQLDLVESLLVEHERDAAVLLTAGRLSLRNKLWGKARSYLEASINAQPSAEAYG</sequence>
<keyword evidence="8 10" id="KW-0472">Membrane</keyword>
<evidence type="ECO:0000313" key="12">
    <source>
        <dbReference type="EMBL" id="VAX00116.1"/>
    </source>
</evidence>
<dbReference type="EMBL" id="UOFV01000203">
    <property type="protein sequence ID" value="VAX00116.1"/>
    <property type="molecule type" value="Genomic_DNA"/>
</dbReference>
<dbReference type="GO" id="GO:0042168">
    <property type="term" value="P:heme metabolic process"/>
    <property type="evidence" value="ECO:0007669"/>
    <property type="project" value="InterPro"/>
</dbReference>
<dbReference type="SUPFAM" id="SSF48452">
    <property type="entry name" value="TPR-like"/>
    <property type="match status" value="1"/>
</dbReference>
<comment type="function">
    <text evidence="1">Involved in a late step of protoheme IX synthesis.</text>
</comment>
<evidence type="ECO:0000256" key="4">
    <source>
        <dbReference type="ARBA" id="ARBA00022475"/>
    </source>
</evidence>
<evidence type="ECO:0000256" key="6">
    <source>
        <dbReference type="ARBA" id="ARBA00022692"/>
    </source>
</evidence>
<evidence type="ECO:0000256" key="3">
    <source>
        <dbReference type="ARBA" id="ARBA00004744"/>
    </source>
</evidence>
<keyword evidence="9" id="KW-0627">Porphyrin biosynthesis</keyword>
<dbReference type="InterPro" id="IPR005254">
    <property type="entry name" value="Heme_biosyn_assoc_TPR_pro"/>
</dbReference>
<evidence type="ECO:0000256" key="9">
    <source>
        <dbReference type="ARBA" id="ARBA00023244"/>
    </source>
</evidence>
<evidence type="ECO:0000256" key="8">
    <source>
        <dbReference type="ARBA" id="ARBA00023136"/>
    </source>
</evidence>
<keyword evidence="4" id="KW-1003">Cell membrane</keyword>
<evidence type="ECO:0000256" key="1">
    <source>
        <dbReference type="ARBA" id="ARBA00002962"/>
    </source>
</evidence>
<evidence type="ECO:0000256" key="7">
    <source>
        <dbReference type="ARBA" id="ARBA00022989"/>
    </source>
</evidence>
<keyword evidence="5" id="KW-0997">Cell inner membrane</keyword>
<evidence type="ECO:0000256" key="5">
    <source>
        <dbReference type="ARBA" id="ARBA00022519"/>
    </source>
</evidence>
<feature type="domain" description="HemY N-terminal" evidence="11">
    <location>
        <begin position="26"/>
        <end position="132"/>
    </location>
</feature>
<dbReference type="AlphaFoldDB" id="A0A3B1A2X6"/>